<organism evidence="1 2">
    <name type="scientific">Phascolarctobacterium succinatutens YIT 12067</name>
    <dbReference type="NCBI Taxonomy" id="626939"/>
    <lineage>
        <taxon>Bacteria</taxon>
        <taxon>Bacillati</taxon>
        <taxon>Bacillota</taxon>
        <taxon>Negativicutes</taxon>
        <taxon>Acidaminococcales</taxon>
        <taxon>Acidaminococcaceae</taxon>
        <taxon>Phascolarctobacterium</taxon>
    </lineage>
</organism>
<dbReference type="RefSeq" id="WP_009144979.1">
    <property type="nucleotide sequence ID" value="NZ_GL830863.1"/>
</dbReference>
<keyword evidence="2" id="KW-1185">Reference proteome</keyword>
<comment type="caution">
    <text evidence="1">The sequence shown here is derived from an EMBL/GenBank/DDBJ whole genome shotgun (WGS) entry which is preliminary data.</text>
</comment>
<evidence type="ECO:0000313" key="2">
    <source>
        <dbReference type="Proteomes" id="UP000004923"/>
    </source>
</evidence>
<accession>E8LCM3</accession>
<sequence>MKELAQADIIRYIIATDSTKTDDGSLLLFSAVVASEFLYEEKKVGI</sequence>
<dbReference type="AlphaFoldDB" id="E8LCM3"/>
<gene>
    <name evidence="1" type="ORF">HMPREF9443_00592</name>
</gene>
<protein>
    <submittedName>
        <fullName evidence="1">Uncharacterized protein</fullName>
    </submittedName>
</protein>
<reference evidence="1 2" key="1">
    <citation type="submission" date="2011-01" db="EMBL/GenBank/DDBJ databases">
        <authorList>
            <person name="Weinstock G."/>
            <person name="Sodergren E."/>
            <person name="Clifton S."/>
            <person name="Fulton L."/>
            <person name="Fulton B."/>
            <person name="Courtney L."/>
            <person name="Fronick C."/>
            <person name="Harrison M."/>
            <person name="Strong C."/>
            <person name="Farmer C."/>
            <person name="Delahaunty K."/>
            <person name="Markovic C."/>
            <person name="Hall O."/>
            <person name="Minx P."/>
            <person name="Tomlinson C."/>
            <person name="Mitreva M."/>
            <person name="Hou S."/>
            <person name="Chen J."/>
            <person name="Wollam A."/>
            <person name="Pepin K.H."/>
            <person name="Johnson M."/>
            <person name="Bhonagiri V."/>
            <person name="Zhang X."/>
            <person name="Suruliraj S."/>
            <person name="Warren W."/>
            <person name="Chinwalla A."/>
            <person name="Mardis E.R."/>
            <person name="Wilson R.K."/>
        </authorList>
    </citation>
    <scope>NUCLEOTIDE SEQUENCE [LARGE SCALE GENOMIC DNA]</scope>
    <source>
        <strain evidence="1 2">YIT 12067</strain>
    </source>
</reference>
<proteinExistence type="predicted"/>
<evidence type="ECO:0000313" key="1">
    <source>
        <dbReference type="EMBL" id="EFY05458.1"/>
    </source>
</evidence>
<dbReference type="EMBL" id="AEVN01000021">
    <property type="protein sequence ID" value="EFY05458.1"/>
    <property type="molecule type" value="Genomic_DNA"/>
</dbReference>
<dbReference type="HOGENOM" id="CLU_3187071_0_0_9"/>
<dbReference type="Proteomes" id="UP000004923">
    <property type="component" value="Unassembled WGS sequence"/>
</dbReference>
<name>E8LCM3_9FIRM</name>